<comment type="cofactor">
    <cofactor evidence="2 11">
        <name>Mg(2+)</name>
        <dbReference type="ChEBI" id="CHEBI:18420"/>
    </cofactor>
</comment>
<evidence type="ECO:0000256" key="3">
    <source>
        <dbReference type="ARBA" id="ARBA00004868"/>
    </source>
</evidence>
<dbReference type="RefSeq" id="WP_154405149.1">
    <property type="nucleotide sequence ID" value="NZ_VUNR01000001.1"/>
</dbReference>
<feature type="binding site" evidence="11">
    <location>
        <position position="56"/>
    </location>
    <ligand>
        <name>substrate</name>
    </ligand>
</feature>
<dbReference type="EMBL" id="VUNR01000001">
    <property type="protein sequence ID" value="MSU07542.1"/>
    <property type="molecule type" value="Genomic_DNA"/>
</dbReference>
<dbReference type="GO" id="GO:0009229">
    <property type="term" value="P:thiamine diphosphate biosynthetic process"/>
    <property type="evidence" value="ECO:0007669"/>
    <property type="project" value="UniProtKB-UniRule"/>
</dbReference>
<accession>A0A6I2UEL5</accession>
<keyword evidence="9 11" id="KW-0460">Magnesium</keyword>
<gene>
    <name evidence="11 12" type="primary">thiM</name>
    <name evidence="12" type="ORF">FYJ84_00825</name>
</gene>
<evidence type="ECO:0000313" key="12">
    <source>
        <dbReference type="EMBL" id="MSU07542.1"/>
    </source>
</evidence>
<reference evidence="12 13" key="1">
    <citation type="submission" date="2019-08" db="EMBL/GenBank/DDBJ databases">
        <title>In-depth cultivation of the pig gut microbiome towards novel bacterial diversity and tailored functional studies.</title>
        <authorList>
            <person name="Wylensek D."/>
            <person name="Hitch T.C.A."/>
            <person name="Clavel T."/>
        </authorList>
    </citation>
    <scope>NUCLEOTIDE SEQUENCE [LARGE SCALE GENOMIC DNA]</scope>
    <source>
        <strain evidence="12 13">WCA-693-APC-5D-A</strain>
    </source>
</reference>
<dbReference type="HAMAP" id="MF_00228">
    <property type="entry name" value="Thz_kinase"/>
    <property type="match status" value="1"/>
</dbReference>
<dbReference type="SUPFAM" id="SSF53613">
    <property type="entry name" value="Ribokinase-like"/>
    <property type="match status" value="1"/>
</dbReference>
<keyword evidence="8 11" id="KW-0067">ATP-binding</keyword>
<evidence type="ECO:0000256" key="10">
    <source>
        <dbReference type="ARBA" id="ARBA00022977"/>
    </source>
</evidence>
<keyword evidence="6 11" id="KW-0547">Nucleotide-binding</keyword>
<evidence type="ECO:0000256" key="11">
    <source>
        <dbReference type="HAMAP-Rule" id="MF_00228"/>
    </source>
</evidence>
<evidence type="ECO:0000313" key="13">
    <source>
        <dbReference type="Proteomes" id="UP000433181"/>
    </source>
</evidence>
<feature type="binding site" evidence="11">
    <location>
        <position position="132"/>
    </location>
    <ligand>
        <name>ATP</name>
        <dbReference type="ChEBI" id="CHEBI:30616"/>
    </ligand>
</feature>
<evidence type="ECO:0000256" key="7">
    <source>
        <dbReference type="ARBA" id="ARBA00022777"/>
    </source>
</evidence>
<comment type="pathway">
    <text evidence="3 11">Cofactor biosynthesis; thiamine diphosphate biosynthesis; 4-methyl-5-(2-phosphoethyl)-thiazole from 5-(2-hydroxyethyl)-4-methylthiazole: step 1/1.</text>
</comment>
<dbReference type="Proteomes" id="UP000433181">
    <property type="component" value="Unassembled WGS sequence"/>
</dbReference>
<sequence length="291" mass="31125">MDGSNKDRNVSRLTEAIPLLLGYIRQQAPLIHCITNPISINDCANILLAIGARPIMAEHPKEVAEITAIAKALALNLGNITDARMESMRIASQAAHRLHIPAVIDLVGIACSSLRLDYARKLISQYPPAIIKGNISELRTLLGLPVTPGMGVEAGAREMATAENAPEYIRLFKEKAREYHTTLLATGPMDLVVSEHAACTIQNGTEALASITGTGCMTNVLAGACLAAASHTNRTDLEAAMLSCLLLGIAAEKIHHIYTEKGPGSFHLHLMDSIHSLTPEDLTAAAKITQY</sequence>
<organism evidence="12 13">
    <name type="scientific">Anaerovibrio slackiae</name>
    <dbReference type="NCBI Taxonomy" id="2652309"/>
    <lineage>
        <taxon>Bacteria</taxon>
        <taxon>Bacillati</taxon>
        <taxon>Bacillota</taxon>
        <taxon>Negativicutes</taxon>
        <taxon>Selenomonadales</taxon>
        <taxon>Selenomonadaceae</taxon>
        <taxon>Anaerovibrio</taxon>
    </lineage>
</organism>
<name>A0A6I2UEL5_9FIRM</name>
<dbReference type="InterPro" id="IPR000417">
    <property type="entry name" value="Hyethyz_kinase"/>
</dbReference>
<comment type="catalytic activity">
    <reaction evidence="1 11">
        <text>5-(2-hydroxyethyl)-4-methylthiazole + ATP = 4-methyl-5-(2-phosphooxyethyl)-thiazole + ADP + H(+)</text>
        <dbReference type="Rhea" id="RHEA:24212"/>
        <dbReference type="ChEBI" id="CHEBI:15378"/>
        <dbReference type="ChEBI" id="CHEBI:17957"/>
        <dbReference type="ChEBI" id="CHEBI:30616"/>
        <dbReference type="ChEBI" id="CHEBI:58296"/>
        <dbReference type="ChEBI" id="CHEBI:456216"/>
        <dbReference type="EC" id="2.7.1.50"/>
    </reaction>
</comment>
<dbReference type="CDD" id="cd01170">
    <property type="entry name" value="THZ_kinase"/>
    <property type="match status" value="1"/>
</dbReference>
<dbReference type="GO" id="GO:0000287">
    <property type="term" value="F:magnesium ion binding"/>
    <property type="evidence" value="ECO:0007669"/>
    <property type="project" value="UniProtKB-UniRule"/>
</dbReference>
<dbReference type="GO" id="GO:0004417">
    <property type="term" value="F:hydroxyethylthiazole kinase activity"/>
    <property type="evidence" value="ECO:0007669"/>
    <property type="project" value="UniProtKB-UniRule"/>
</dbReference>
<dbReference type="Gene3D" id="3.40.1190.20">
    <property type="match status" value="1"/>
</dbReference>
<feature type="binding site" evidence="11">
    <location>
        <position position="186"/>
    </location>
    <ligand>
        <name>ATP</name>
        <dbReference type="ChEBI" id="CHEBI:30616"/>
    </ligand>
</feature>
<evidence type="ECO:0000256" key="5">
    <source>
        <dbReference type="ARBA" id="ARBA00022723"/>
    </source>
</evidence>
<keyword evidence="13" id="KW-1185">Reference proteome</keyword>
<dbReference type="PIRSF" id="PIRSF000513">
    <property type="entry name" value="Thz_kinase"/>
    <property type="match status" value="1"/>
</dbReference>
<keyword evidence="4 11" id="KW-0808">Transferase</keyword>
<comment type="function">
    <text evidence="11">Catalyzes the phosphorylation of the hydroxyl group of 4-methyl-5-beta-hydroxyethylthiazole (THZ).</text>
</comment>
<dbReference type="GO" id="GO:0009228">
    <property type="term" value="P:thiamine biosynthetic process"/>
    <property type="evidence" value="ECO:0007669"/>
    <property type="project" value="UniProtKB-KW"/>
</dbReference>
<keyword evidence="7 11" id="KW-0418">Kinase</keyword>
<feature type="binding site" evidence="11">
    <location>
        <position position="213"/>
    </location>
    <ligand>
        <name>substrate</name>
    </ligand>
</feature>
<protein>
    <recommendedName>
        <fullName evidence="11">Hydroxyethylthiazole kinase</fullName>
        <ecNumber evidence="11">2.7.1.50</ecNumber>
    </recommendedName>
    <alternativeName>
        <fullName evidence="11">4-methyl-5-beta-hydroxyethylthiazole kinase</fullName>
        <shortName evidence="11">TH kinase</shortName>
        <shortName evidence="11">Thz kinase</shortName>
    </alternativeName>
</protein>
<proteinExistence type="inferred from homology"/>
<evidence type="ECO:0000256" key="9">
    <source>
        <dbReference type="ARBA" id="ARBA00022842"/>
    </source>
</evidence>
<keyword evidence="5 11" id="KW-0479">Metal-binding</keyword>
<comment type="similarity">
    <text evidence="11">Belongs to the Thz kinase family.</text>
</comment>
<evidence type="ECO:0000256" key="1">
    <source>
        <dbReference type="ARBA" id="ARBA00001771"/>
    </source>
</evidence>
<keyword evidence="10 11" id="KW-0784">Thiamine biosynthesis</keyword>
<evidence type="ECO:0000256" key="2">
    <source>
        <dbReference type="ARBA" id="ARBA00001946"/>
    </source>
</evidence>
<evidence type="ECO:0000256" key="6">
    <source>
        <dbReference type="ARBA" id="ARBA00022741"/>
    </source>
</evidence>
<dbReference type="NCBIfam" id="NF006830">
    <property type="entry name" value="PRK09355.1"/>
    <property type="match status" value="1"/>
</dbReference>
<comment type="caution">
    <text evidence="12">The sequence shown here is derived from an EMBL/GenBank/DDBJ whole genome shotgun (WGS) entry which is preliminary data.</text>
</comment>
<evidence type="ECO:0000256" key="4">
    <source>
        <dbReference type="ARBA" id="ARBA00022679"/>
    </source>
</evidence>
<dbReference type="GO" id="GO:0005524">
    <property type="term" value="F:ATP binding"/>
    <property type="evidence" value="ECO:0007669"/>
    <property type="project" value="UniProtKB-UniRule"/>
</dbReference>
<dbReference type="InterPro" id="IPR029056">
    <property type="entry name" value="Ribokinase-like"/>
</dbReference>
<dbReference type="EC" id="2.7.1.50" evidence="11"/>
<dbReference type="PRINTS" id="PR01099">
    <property type="entry name" value="HYETHTZKNASE"/>
</dbReference>
<dbReference type="Pfam" id="PF02110">
    <property type="entry name" value="HK"/>
    <property type="match status" value="1"/>
</dbReference>
<dbReference type="GeneID" id="96777451"/>
<evidence type="ECO:0000256" key="8">
    <source>
        <dbReference type="ARBA" id="ARBA00022840"/>
    </source>
</evidence>
<dbReference type="UniPathway" id="UPA00060">
    <property type="reaction ID" value="UER00139"/>
</dbReference>
<dbReference type="AlphaFoldDB" id="A0A6I2UEL5"/>